<dbReference type="Proteomes" id="UP000257109">
    <property type="component" value="Unassembled WGS sequence"/>
</dbReference>
<evidence type="ECO:0000313" key="2">
    <source>
        <dbReference type="EMBL" id="RDX82613.1"/>
    </source>
</evidence>
<comment type="caution">
    <text evidence="2">The sequence shown here is derived from an EMBL/GenBank/DDBJ whole genome shotgun (WGS) entry which is preliminary data.</text>
</comment>
<keyword evidence="3" id="KW-1185">Reference proteome</keyword>
<reference evidence="2" key="1">
    <citation type="submission" date="2018-05" db="EMBL/GenBank/DDBJ databases">
        <title>Draft genome of Mucuna pruriens seed.</title>
        <authorList>
            <person name="Nnadi N.E."/>
            <person name="Vos R."/>
            <person name="Hasami M.H."/>
            <person name="Devisetty U.K."/>
            <person name="Aguiy J.C."/>
        </authorList>
    </citation>
    <scope>NUCLEOTIDE SEQUENCE [LARGE SCALE GENOMIC DNA]</scope>
    <source>
        <strain evidence="2">JCA_2017</strain>
    </source>
</reference>
<organism evidence="2 3">
    <name type="scientific">Mucuna pruriens</name>
    <name type="common">Velvet bean</name>
    <name type="synonym">Dolichos pruriens</name>
    <dbReference type="NCBI Taxonomy" id="157652"/>
    <lineage>
        <taxon>Eukaryota</taxon>
        <taxon>Viridiplantae</taxon>
        <taxon>Streptophyta</taxon>
        <taxon>Embryophyta</taxon>
        <taxon>Tracheophyta</taxon>
        <taxon>Spermatophyta</taxon>
        <taxon>Magnoliopsida</taxon>
        <taxon>eudicotyledons</taxon>
        <taxon>Gunneridae</taxon>
        <taxon>Pentapetalae</taxon>
        <taxon>rosids</taxon>
        <taxon>fabids</taxon>
        <taxon>Fabales</taxon>
        <taxon>Fabaceae</taxon>
        <taxon>Papilionoideae</taxon>
        <taxon>50 kb inversion clade</taxon>
        <taxon>NPAAA clade</taxon>
        <taxon>indigoferoid/millettioid clade</taxon>
        <taxon>Phaseoleae</taxon>
        <taxon>Mucuna</taxon>
    </lineage>
</organism>
<evidence type="ECO:0000256" key="1">
    <source>
        <dbReference type="SAM" id="MobiDB-lite"/>
    </source>
</evidence>
<sequence>MKSPLPSHLKYAYLDTEQQLPIIIANSLRQEEEDLTHEPKTKKTKSDHPRRCQERSNKTTCCRDHLPHLG</sequence>
<proteinExistence type="predicted"/>
<dbReference type="AlphaFoldDB" id="A0A371FX28"/>
<gene>
    <name evidence="2" type="ORF">CR513_36585</name>
</gene>
<dbReference type="OrthoDB" id="1752182at2759"/>
<feature type="compositionally biased region" description="Basic and acidic residues" evidence="1">
    <location>
        <begin position="36"/>
        <end position="70"/>
    </location>
</feature>
<feature type="non-terminal residue" evidence="2">
    <location>
        <position position="1"/>
    </location>
</feature>
<evidence type="ECO:0000313" key="3">
    <source>
        <dbReference type="Proteomes" id="UP000257109"/>
    </source>
</evidence>
<dbReference type="EMBL" id="QJKJ01007598">
    <property type="protein sequence ID" value="RDX82613.1"/>
    <property type="molecule type" value="Genomic_DNA"/>
</dbReference>
<protein>
    <submittedName>
        <fullName evidence="2">Uncharacterized protein</fullName>
    </submittedName>
</protein>
<feature type="region of interest" description="Disordered" evidence="1">
    <location>
        <begin position="30"/>
        <end position="70"/>
    </location>
</feature>
<accession>A0A371FX28</accession>
<name>A0A371FX28_MUCPR</name>